<name>A0A0N0VDR5_LEPPY</name>
<evidence type="ECO:0008006" key="5">
    <source>
        <dbReference type="Google" id="ProtNLM"/>
    </source>
</evidence>
<feature type="chain" id="PRO_5005861168" description="GPI-anchored surface protein" evidence="2">
    <location>
        <begin position="20"/>
        <end position="624"/>
    </location>
</feature>
<comment type="caution">
    <text evidence="3">The sequence shown here is derived from an EMBL/GenBank/DDBJ whole genome shotgun (WGS) entry which is preliminary data.</text>
</comment>
<protein>
    <recommendedName>
        <fullName evidence="5">GPI-anchored surface protein</fullName>
    </recommendedName>
</protein>
<feature type="compositionally biased region" description="Low complexity" evidence="1">
    <location>
        <begin position="16"/>
        <end position="38"/>
    </location>
</feature>
<evidence type="ECO:0000256" key="2">
    <source>
        <dbReference type="SAM" id="SignalP"/>
    </source>
</evidence>
<feature type="compositionally biased region" description="Low complexity" evidence="1">
    <location>
        <begin position="464"/>
        <end position="476"/>
    </location>
</feature>
<dbReference type="EMBL" id="LGTL01000023">
    <property type="protein sequence ID" value="KPA75782.1"/>
    <property type="molecule type" value="Genomic_DNA"/>
</dbReference>
<dbReference type="RefSeq" id="XP_015654221.1">
    <property type="nucleotide sequence ID" value="XM_015807272.1"/>
</dbReference>
<dbReference type="Proteomes" id="UP000037923">
    <property type="component" value="Unassembled WGS sequence"/>
</dbReference>
<feature type="signal peptide" evidence="2">
    <location>
        <begin position="1"/>
        <end position="19"/>
    </location>
</feature>
<feature type="compositionally biased region" description="Polar residues" evidence="1">
    <location>
        <begin position="547"/>
        <end position="557"/>
    </location>
</feature>
<keyword evidence="4" id="KW-1185">Reference proteome</keyword>
<organism evidence="3 4">
    <name type="scientific">Leptomonas pyrrhocoris</name>
    <name type="common">Firebug parasite</name>
    <dbReference type="NCBI Taxonomy" id="157538"/>
    <lineage>
        <taxon>Eukaryota</taxon>
        <taxon>Discoba</taxon>
        <taxon>Euglenozoa</taxon>
        <taxon>Kinetoplastea</taxon>
        <taxon>Metakinetoplastina</taxon>
        <taxon>Trypanosomatida</taxon>
        <taxon>Trypanosomatidae</taxon>
        <taxon>Leishmaniinae</taxon>
        <taxon>Leptomonas</taxon>
    </lineage>
</organism>
<feature type="region of interest" description="Disordered" evidence="1">
    <location>
        <begin position="532"/>
        <end position="566"/>
    </location>
</feature>
<evidence type="ECO:0000313" key="4">
    <source>
        <dbReference type="Proteomes" id="UP000037923"/>
    </source>
</evidence>
<dbReference type="OMA" id="SADTHEE"/>
<dbReference type="AlphaFoldDB" id="A0A0N0VDR5"/>
<keyword evidence="2" id="KW-0732">Signal</keyword>
<reference evidence="3 4" key="1">
    <citation type="submission" date="2015-07" db="EMBL/GenBank/DDBJ databases">
        <title>High-quality genome of monoxenous trypanosomatid Leptomonas pyrrhocoris.</title>
        <authorList>
            <person name="Flegontov P."/>
            <person name="Butenko A."/>
            <person name="Firsov S."/>
            <person name="Vlcek C."/>
            <person name="Logacheva M.D."/>
            <person name="Field M."/>
            <person name="Filatov D."/>
            <person name="Flegontova O."/>
            <person name="Gerasimov E."/>
            <person name="Jackson A.P."/>
            <person name="Kelly S."/>
            <person name="Opperdoes F."/>
            <person name="O'Reilly A."/>
            <person name="Votypka J."/>
            <person name="Yurchenko V."/>
            <person name="Lukes J."/>
        </authorList>
    </citation>
    <scope>NUCLEOTIDE SEQUENCE [LARGE SCALE GENOMIC DNA]</scope>
    <source>
        <strain evidence="3">H10</strain>
    </source>
</reference>
<feature type="region of interest" description="Disordered" evidence="1">
    <location>
        <begin position="457"/>
        <end position="489"/>
    </location>
</feature>
<sequence>MFAALSWLLDVNLVPSSSSSEADSVSYQRSSSSSSSRSNADTNATDVPQAVIPPTTFTDARGEAVAELQVSSATAAANNSVLQGLPSAARSSHRDAQRENALFADLHAQGSAFFASADPREEELAYSAASLQTAPVWAASTYTSETVSISPLPSPAYGQAPTDPSAAFYSLAAHGGTAVVPPTSGVSTAAGRTLWASDGVVLTACFPFSAEAASGNAKGGGEAANSNGAPAATAAFAQGGQREKKQKARAAAAAPVVVVEAIRGLSGSVGPRNETPSALSVIVQSSNGVLHTTTTTMSTAERARVTPESRILEWDQEVRERRHLIEHDTIRADMTRLAVTTAELSGGEEEAAQCDVSSSQLVPHPIKATLMLPAEDPTLSLSLLSPSPAEHVVKLHPSNPFLLSTGTTETALPPPAATQRPIGMSHVPPTTTTTAMMTAAAAAEKEDKYEVGFVSNKDQQSGLAPPSFISAAASSSSPPPASAPMAHDTSEDSVLVVSLTEMGGPSVAGGGDPHAFMERALRQRTEELLGNDDAHTQRCSRDRSATRPRQQRLSSFAPTRADETEKLNPAAARRCAAHGEAVVELGNGLVTLTAVGEKDAGQTPSRAVPASSAALTNKPVFDFS</sequence>
<proteinExistence type="predicted"/>
<dbReference type="OrthoDB" id="10612367at2759"/>
<feature type="compositionally biased region" description="Basic and acidic residues" evidence="1">
    <location>
        <begin position="532"/>
        <end position="545"/>
    </location>
</feature>
<feature type="region of interest" description="Disordered" evidence="1">
    <location>
        <begin position="598"/>
        <end position="624"/>
    </location>
</feature>
<evidence type="ECO:0000256" key="1">
    <source>
        <dbReference type="SAM" id="MobiDB-lite"/>
    </source>
</evidence>
<gene>
    <name evidence="3" type="ORF">ABB37_08310</name>
</gene>
<accession>A0A0N0VDR5</accession>
<dbReference type="GeneID" id="26908595"/>
<feature type="region of interest" description="Disordered" evidence="1">
    <location>
        <begin position="16"/>
        <end position="53"/>
    </location>
</feature>
<dbReference type="VEuPathDB" id="TriTrypDB:LpyrH10_23_0950"/>
<evidence type="ECO:0000313" key="3">
    <source>
        <dbReference type="EMBL" id="KPA75782.1"/>
    </source>
</evidence>